<keyword evidence="1" id="KW-0175">Coiled coil</keyword>
<organism evidence="4">
    <name type="scientific">Capitella teleta</name>
    <name type="common">Polychaete worm</name>
    <dbReference type="NCBI Taxonomy" id="283909"/>
    <lineage>
        <taxon>Eukaryota</taxon>
        <taxon>Metazoa</taxon>
        <taxon>Spiralia</taxon>
        <taxon>Lophotrochozoa</taxon>
        <taxon>Annelida</taxon>
        <taxon>Polychaeta</taxon>
        <taxon>Sedentaria</taxon>
        <taxon>Scolecida</taxon>
        <taxon>Capitellidae</taxon>
        <taxon>Capitella</taxon>
    </lineage>
</organism>
<feature type="region of interest" description="Disordered" evidence="2">
    <location>
        <begin position="423"/>
        <end position="500"/>
    </location>
</feature>
<evidence type="ECO:0000313" key="4">
    <source>
        <dbReference type="EMBL" id="ELT93652.1"/>
    </source>
</evidence>
<dbReference type="OrthoDB" id="3908708at2759"/>
<evidence type="ECO:0000259" key="3">
    <source>
        <dbReference type="PROSITE" id="PS50106"/>
    </source>
</evidence>
<feature type="coiled-coil region" evidence="1">
    <location>
        <begin position="804"/>
        <end position="891"/>
    </location>
</feature>
<accession>R7TJH4</accession>
<dbReference type="EMBL" id="AMQN01012680">
    <property type="status" value="NOT_ANNOTATED_CDS"/>
    <property type="molecule type" value="Genomic_DNA"/>
</dbReference>
<feature type="domain" description="PDZ" evidence="3">
    <location>
        <begin position="743"/>
        <end position="784"/>
    </location>
</feature>
<dbReference type="PROSITE" id="PS50106">
    <property type="entry name" value="PDZ"/>
    <property type="match status" value="1"/>
</dbReference>
<feature type="compositionally biased region" description="Polar residues" evidence="2">
    <location>
        <begin position="485"/>
        <end position="495"/>
    </location>
</feature>
<dbReference type="PANTHER" id="PTHR21298:SF2">
    <property type="entry name" value="GH01721P"/>
    <property type="match status" value="1"/>
</dbReference>
<sequence>MAHPRDCPVQQNTDAADASGSARTGDASEERATRFGAVKIEAPCLSTTFGIKTYVISNKTTSKGLINIILDGYKAIYEDSNLFCLGLERAESKPGVALDRCVKLQDQSKPLLVQTRYPKGEARFTLNLSREAAVVTVHDQIIQNTPPLAKTVYLKEGCTCDGVIKVLLKAAQRPEDEAGLFCLHEVDEQGRSYALKKDSKPAVLQQQWPDLFDRYFEVSLSKDKMRRSHSLEEVRTRKNPNTVRRSLSCKKTTNQESKEELKYIGVKSENFLRGKNNMAKLNENLNKLRQHIASIKQQQYQDSNEVSGVGGNVNAGPTNRGLLKKSQSERRSRATSGDRQRVHLDHTPGSKSGKSEKSSVKSFKGSKEKVNTQRIKSTNNVLSRSNSSPAIRSAKDKPAEVKMSAFERRRLYDSKVRGMISSNQSLASSTASLSAPPSRPISPEQEMSVQGFKPLTPLAKLKKSESKRVLPRPPPQDKFRDSPSDSDLSFSNPDGCSSPRIDHVQHNLMSMESMEVINISKGMGMSSKDSSDRYYPHHAAYDKTLDDQVFANAQNEHGIIYDDMDDDSETYPVEIKSTTTLKKIINDLRDAASKTNEGSSESHYHTSSSAKSYEIPHSRSYSSESTNVTPDPNSIQRRNRELGHPTLHCILKYCNFIVVTIQRSALPLFGLHLFQSVFTSKDHSHLPNHQPVFHTPSGRKPVFSHRTSAFIPVEPSGEQESYETLSLVAIDSFQHSENCSQLLYEGDYIIEVNGHYVAASSVEQVNLAISYSSSNLHLVIARPKTLTNAPANQFEADEDCSRSAEKLRLKYDILQADAEKYLDMIAELKVAVKRKDCQIASLESETQHLKKMVDEVQSRSRLKADAIQNRLERLTNAVRQRDERITQLRDLLVQQTEIMQLDGRYRSDDGLESEERVSAV</sequence>
<feature type="compositionally biased region" description="Polar residues" evidence="2">
    <location>
        <begin position="372"/>
        <end position="390"/>
    </location>
</feature>
<dbReference type="EnsemblMetazoa" id="CapteT198797">
    <property type="protein sequence ID" value="CapteP198797"/>
    <property type="gene ID" value="CapteG198797"/>
</dbReference>
<dbReference type="Gene3D" id="3.10.20.90">
    <property type="entry name" value="Phosphatidylinositol 3-kinase Catalytic Subunit, Chain A, domain 1"/>
    <property type="match status" value="1"/>
</dbReference>
<feature type="region of interest" description="Disordered" evidence="2">
    <location>
        <begin position="299"/>
        <end position="402"/>
    </location>
</feature>
<gene>
    <name evidence="4" type="ORF">CAPTEDRAFT_198797</name>
</gene>
<reference evidence="5" key="3">
    <citation type="submission" date="2015-06" db="UniProtKB">
        <authorList>
            <consortium name="EnsemblMetazoa"/>
        </authorList>
    </citation>
    <scope>IDENTIFICATION</scope>
</reference>
<dbReference type="Proteomes" id="UP000014760">
    <property type="component" value="Unassembled WGS sequence"/>
</dbReference>
<dbReference type="SUPFAM" id="SSF50156">
    <property type="entry name" value="PDZ domain-like"/>
    <property type="match status" value="1"/>
</dbReference>
<feature type="region of interest" description="Disordered" evidence="2">
    <location>
        <begin position="592"/>
        <end position="638"/>
    </location>
</feature>
<dbReference type="EMBL" id="KB309680">
    <property type="protein sequence ID" value="ELT93652.1"/>
    <property type="molecule type" value="Genomic_DNA"/>
</dbReference>
<feature type="compositionally biased region" description="Low complexity" evidence="2">
    <location>
        <begin position="423"/>
        <end position="436"/>
    </location>
</feature>
<evidence type="ECO:0000313" key="5">
    <source>
        <dbReference type="EnsemblMetazoa" id="CapteP198797"/>
    </source>
</evidence>
<dbReference type="GO" id="GO:0045742">
    <property type="term" value="P:positive regulation of epidermal growth factor receptor signaling pathway"/>
    <property type="evidence" value="ECO:0007669"/>
    <property type="project" value="TreeGrafter"/>
</dbReference>
<dbReference type="Gene3D" id="2.30.42.10">
    <property type="match status" value="1"/>
</dbReference>
<protein>
    <recommendedName>
        <fullName evidence="3">PDZ domain-containing protein</fullName>
    </recommendedName>
</protein>
<reference evidence="6" key="1">
    <citation type="submission" date="2012-12" db="EMBL/GenBank/DDBJ databases">
        <authorList>
            <person name="Hellsten U."/>
            <person name="Grimwood J."/>
            <person name="Chapman J.A."/>
            <person name="Shapiro H."/>
            <person name="Aerts A."/>
            <person name="Otillar R.P."/>
            <person name="Terry A.Y."/>
            <person name="Boore J.L."/>
            <person name="Simakov O."/>
            <person name="Marletaz F."/>
            <person name="Cho S.-J."/>
            <person name="Edsinger-Gonzales E."/>
            <person name="Havlak P."/>
            <person name="Kuo D.-H."/>
            <person name="Larsson T."/>
            <person name="Lv J."/>
            <person name="Arendt D."/>
            <person name="Savage R."/>
            <person name="Osoegawa K."/>
            <person name="de Jong P."/>
            <person name="Lindberg D.R."/>
            <person name="Seaver E.C."/>
            <person name="Weisblat D.A."/>
            <person name="Putnam N.H."/>
            <person name="Grigoriev I.V."/>
            <person name="Rokhsar D.S."/>
        </authorList>
    </citation>
    <scope>NUCLEOTIDE SEQUENCE</scope>
    <source>
        <strain evidence="6">I ESC-2004</strain>
    </source>
</reference>
<feature type="compositionally biased region" description="Low complexity" evidence="2">
    <location>
        <begin position="599"/>
        <end position="613"/>
    </location>
</feature>
<dbReference type="GO" id="GO:0045743">
    <property type="term" value="P:positive regulation of fibroblast growth factor receptor signaling pathway"/>
    <property type="evidence" value="ECO:0007669"/>
    <property type="project" value="TreeGrafter"/>
</dbReference>
<dbReference type="InterPro" id="IPR001478">
    <property type="entry name" value="PDZ"/>
</dbReference>
<reference evidence="4 6" key="2">
    <citation type="journal article" date="2013" name="Nature">
        <title>Insights into bilaterian evolution from three spiralian genomes.</title>
        <authorList>
            <person name="Simakov O."/>
            <person name="Marletaz F."/>
            <person name="Cho S.J."/>
            <person name="Edsinger-Gonzales E."/>
            <person name="Havlak P."/>
            <person name="Hellsten U."/>
            <person name="Kuo D.H."/>
            <person name="Larsson T."/>
            <person name="Lv J."/>
            <person name="Arendt D."/>
            <person name="Savage R."/>
            <person name="Osoegawa K."/>
            <person name="de Jong P."/>
            <person name="Grimwood J."/>
            <person name="Chapman J.A."/>
            <person name="Shapiro H."/>
            <person name="Aerts A."/>
            <person name="Otillar R.P."/>
            <person name="Terry A.Y."/>
            <person name="Boore J.L."/>
            <person name="Grigoriev I.V."/>
            <person name="Lindberg D.R."/>
            <person name="Seaver E.C."/>
            <person name="Weisblat D.A."/>
            <person name="Putnam N.H."/>
            <person name="Rokhsar D.S."/>
        </authorList>
    </citation>
    <scope>NUCLEOTIDE SEQUENCE</scope>
    <source>
        <strain evidence="4 6">I ESC-2004</strain>
    </source>
</reference>
<keyword evidence="6" id="KW-1185">Reference proteome</keyword>
<evidence type="ECO:0000256" key="1">
    <source>
        <dbReference type="SAM" id="Coils"/>
    </source>
</evidence>
<dbReference type="HOGENOM" id="CLU_316931_0_0_1"/>
<evidence type="ECO:0000313" key="6">
    <source>
        <dbReference type="Proteomes" id="UP000014760"/>
    </source>
</evidence>
<dbReference type="InterPro" id="IPR029071">
    <property type="entry name" value="Ubiquitin-like_domsf"/>
</dbReference>
<feature type="compositionally biased region" description="Basic and acidic residues" evidence="2">
    <location>
        <begin position="326"/>
        <end position="371"/>
    </location>
</feature>
<dbReference type="InterPro" id="IPR036034">
    <property type="entry name" value="PDZ_sf"/>
</dbReference>
<dbReference type="AlphaFoldDB" id="R7TJH4"/>
<evidence type="ECO:0000256" key="2">
    <source>
        <dbReference type="SAM" id="MobiDB-lite"/>
    </source>
</evidence>
<feature type="compositionally biased region" description="Basic and acidic residues" evidence="2">
    <location>
        <begin position="393"/>
        <end position="402"/>
    </location>
</feature>
<dbReference type="SUPFAM" id="SSF54236">
    <property type="entry name" value="Ubiquitin-like"/>
    <property type="match status" value="1"/>
</dbReference>
<feature type="compositionally biased region" description="Polar residues" evidence="2">
    <location>
        <begin position="619"/>
        <end position="636"/>
    </location>
</feature>
<dbReference type="OMA" id="QTAGHEN"/>
<feature type="region of interest" description="Disordered" evidence="2">
    <location>
        <begin position="1"/>
        <end position="30"/>
    </location>
</feature>
<proteinExistence type="predicted"/>
<name>R7TJH4_CAPTE</name>
<dbReference type="PANTHER" id="PTHR21298">
    <property type="entry name" value="GH01721P"/>
    <property type="match status" value="1"/>
</dbReference>